<proteinExistence type="predicted"/>
<dbReference type="Pfam" id="PF19192">
    <property type="entry name" value="Response_reg_2"/>
    <property type="match status" value="1"/>
</dbReference>
<protein>
    <recommendedName>
        <fullName evidence="1">Response receiver domain-containing protein</fullName>
    </recommendedName>
</protein>
<dbReference type="AlphaFoldDB" id="A0A3S4DM94"/>
<evidence type="ECO:0000313" key="2">
    <source>
        <dbReference type="EMBL" id="VDZ61292.1"/>
    </source>
</evidence>
<name>A0A3S4DM94_SEROD</name>
<gene>
    <name evidence="2" type="ORF">NCTC11214_03698</name>
</gene>
<feature type="domain" description="Response receiver" evidence="1">
    <location>
        <begin position="15"/>
        <end position="185"/>
    </location>
</feature>
<dbReference type="KEGG" id="sof:NCTC11214_03698"/>
<dbReference type="EMBL" id="LR134117">
    <property type="protein sequence ID" value="VDZ61292.1"/>
    <property type="molecule type" value="Genomic_DNA"/>
</dbReference>
<sequence>MKTFNEFSTAVTDHFIQNIIFIDDKAYNSNGPKDQHEFDAQEVTKIFSKKGKICAVYKPQLVSDLEYLTSIANKSDVTILDWQIVLDEEPAENNSQNDEEDAEEDDVRGVYTKKIITSLLGDIDNQHCIKLILIYTGEVDLPNIASEINAALNEKNISGFSINQDDPCTVMSNNCKIMVISKANGGVGRAQHLPELANKTKSYEELPDFISLQFTEMTSGLLSNFAMESLAEIRRNFHHILTLFSKEFRRSLFSASNFVT</sequence>
<dbReference type="RefSeq" id="WP_241971932.1">
    <property type="nucleotide sequence ID" value="NZ_LR134117.1"/>
</dbReference>
<organism evidence="2 3">
    <name type="scientific">Serratia odorifera</name>
    <dbReference type="NCBI Taxonomy" id="618"/>
    <lineage>
        <taxon>Bacteria</taxon>
        <taxon>Pseudomonadati</taxon>
        <taxon>Pseudomonadota</taxon>
        <taxon>Gammaproteobacteria</taxon>
        <taxon>Enterobacterales</taxon>
        <taxon>Yersiniaceae</taxon>
        <taxon>Serratia</taxon>
    </lineage>
</organism>
<dbReference type="Proteomes" id="UP000281391">
    <property type="component" value="Chromosome"/>
</dbReference>
<evidence type="ECO:0000313" key="3">
    <source>
        <dbReference type="Proteomes" id="UP000281391"/>
    </source>
</evidence>
<accession>A0A3S4DM94</accession>
<dbReference type="InterPro" id="IPR043834">
    <property type="entry name" value="REC"/>
</dbReference>
<evidence type="ECO:0000259" key="1">
    <source>
        <dbReference type="Pfam" id="PF19192"/>
    </source>
</evidence>
<reference evidence="2 3" key="1">
    <citation type="submission" date="2018-12" db="EMBL/GenBank/DDBJ databases">
        <authorList>
            <consortium name="Pathogen Informatics"/>
        </authorList>
    </citation>
    <scope>NUCLEOTIDE SEQUENCE [LARGE SCALE GENOMIC DNA]</scope>
    <source>
        <strain evidence="2 3">NCTC11214</strain>
    </source>
</reference>